<sequence length="85" mass="9854">MDLVVQIILQMVVKKVYKFRKVSLPSLVKESHDLKLKIQLCILSKNQQVKNSNDRTPAFPKKIPEHFVLLRLSYHPLLNALFSIA</sequence>
<evidence type="ECO:0000313" key="1">
    <source>
        <dbReference type="EMBL" id="KAK7322367.1"/>
    </source>
</evidence>
<gene>
    <name evidence="1" type="ORF">VNO77_25746</name>
</gene>
<dbReference type="AlphaFoldDB" id="A0AAN9Q517"/>
<name>A0AAN9Q517_CANGL</name>
<organism evidence="1 2">
    <name type="scientific">Canavalia gladiata</name>
    <name type="common">Sword bean</name>
    <name type="synonym">Dolichos gladiatus</name>
    <dbReference type="NCBI Taxonomy" id="3824"/>
    <lineage>
        <taxon>Eukaryota</taxon>
        <taxon>Viridiplantae</taxon>
        <taxon>Streptophyta</taxon>
        <taxon>Embryophyta</taxon>
        <taxon>Tracheophyta</taxon>
        <taxon>Spermatophyta</taxon>
        <taxon>Magnoliopsida</taxon>
        <taxon>eudicotyledons</taxon>
        <taxon>Gunneridae</taxon>
        <taxon>Pentapetalae</taxon>
        <taxon>rosids</taxon>
        <taxon>fabids</taxon>
        <taxon>Fabales</taxon>
        <taxon>Fabaceae</taxon>
        <taxon>Papilionoideae</taxon>
        <taxon>50 kb inversion clade</taxon>
        <taxon>NPAAA clade</taxon>
        <taxon>indigoferoid/millettioid clade</taxon>
        <taxon>Phaseoleae</taxon>
        <taxon>Canavalia</taxon>
    </lineage>
</organism>
<proteinExistence type="predicted"/>
<dbReference type="Proteomes" id="UP001367508">
    <property type="component" value="Unassembled WGS sequence"/>
</dbReference>
<reference evidence="1 2" key="1">
    <citation type="submission" date="2024-01" db="EMBL/GenBank/DDBJ databases">
        <title>The genomes of 5 underutilized Papilionoideae crops provide insights into root nodulation and disease resistanc.</title>
        <authorList>
            <person name="Jiang F."/>
        </authorList>
    </citation>
    <scope>NUCLEOTIDE SEQUENCE [LARGE SCALE GENOMIC DNA]</scope>
    <source>
        <strain evidence="1">LVBAO_FW01</strain>
        <tissue evidence="1">Leaves</tissue>
    </source>
</reference>
<accession>A0AAN9Q517</accession>
<protein>
    <submittedName>
        <fullName evidence="1">Uncharacterized protein</fullName>
    </submittedName>
</protein>
<comment type="caution">
    <text evidence="1">The sequence shown here is derived from an EMBL/GenBank/DDBJ whole genome shotgun (WGS) entry which is preliminary data.</text>
</comment>
<dbReference type="EMBL" id="JAYMYQ010000006">
    <property type="protein sequence ID" value="KAK7322367.1"/>
    <property type="molecule type" value="Genomic_DNA"/>
</dbReference>
<keyword evidence="2" id="KW-1185">Reference proteome</keyword>
<evidence type="ECO:0000313" key="2">
    <source>
        <dbReference type="Proteomes" id="UP001367508"/>
    </source>
</evidence>